<keyword evidence="3" id="KW-1185">Reference proteome</keyword>
<dbReference type="RefSeq" id="WP_072833514.1">
    <property type="nucleotide sequence ID" value="NZ_FQUU01000001.1"/>
</dbReference>
<keyword evidence="1" id="KW-1133">Transmembrane helix</keyword>
<reference evidence="2 3" key="1">
    <citation type="submission" date="2016-11" db="EMBL/GenBank/DDBJ databases">
        <authorList>
            <person name="Jaros S."/>
            <person name="Januszkiewicz K."/>
            <person name="Wedrychowicz H."/>
        </authorList>
    </citation>
    <scope>NUCLEOTIDE SEQUENCE [LARGE SCALE GENOMIC DNA]</scope>
    <source>
        <strain evidence="2 3">DSM 18119</strain>
    </source>
</reference>
<keyword evidence="1" id="KW-0472">Membrane</keyword>
<accession>A0A1M4T799</accession>
<gene>
    <name evidence="2" type="ORF">SAMN02745131_00366</name>
</gene>
<feature type="transmembrane region" description="Helical" evidence="1">
    <location>
        <begin position="5"/>
        <end position="26"/>
    </location>
</feature>
<feature type="transmembrane region" description="Helical" evidence="1">
    <location>
        <begin position="157"/>
        <end position="179"/>
    </location>
</feature>
<evidence type="ECO:0000256" key="1">
    <source>
        <dbReference type="SAM" id="Phobius"/>
    </source>
</evidence>
<dbReference type="EMBL" id="FQUU01000001">
    <property type="protein sequence ID" value="SHE40244.1"/>
    <property type="molecule type" value="Genomic_DNA"/>
</dbReference>
<keyword evidence="1" id="KW-0812">Transmembrane</keyword>
<dbReference type="STRING" id="1121884.SAMN02745131_00366"/>
<evidence type="ECO:0000313" key="2">
    <source>
        <dbReference type="EMBL" id="SHE40244.1"/>
    </source>
</evidence>
<protein>
    <submittedName>
        <fullName evidence="2">Uncharacterized protein</fullName>
    </submittedName>
</protein>
<dbReference type="Proteomes" id="UP000184048">
    <property type="component" value="Unassembled WGS sequence"/>
</dbReference>
<proteinExistence type="predicted"/>
<name>A0A1M4T799_9BACT</name>
<sequence>MKKTIVAALVGGIIIFIWQFLSFALINFHKPAQNYTDKQDAIMTFLNSQQLPEGGYILPNIPDNTTAAQREQAMKEAEGKPWAIVQYHHSLKNNMAMNMVRGLIVNIIIVFLFCWLLGRMANPGFTTIVLSALAIGMIVFLNAPYTGAIWYESFDTWAHLADAIVSWGLAGLWVAWWLGRGTRSAEYKKPVEQSFEMAAE</sequence>
<dbReference type="OrthoDB" id="663225at2"/>
<evidence type="ECO:0000313" key="3">
    <source>
        <dbReference type="Proteomes" id="UP000184048"/>
    </source>
</evidence>
<feature type="transmembrane region" description="Helical" evidence="1">
    <location>
        <begin position="125"/>
        <end position="145"/>
    </location>
</feature>
<dbReference type="AlphaFoldDB" id="A0A1M4T799"/>
<feature type="transmembrane region" description="Helical" evidence="1">
    <location>
        <begin position="99"/>
        <end position="118"/>
    </location>
</feature>
<organism evidence="2 3">
    <name type="scientific">Flavisolibacter ginsengisoli DSM 18119</name>
    <dbReference type="NCBI Taxonomy" id="1121884"/>
    <lineage>
        <taxon>Bacteria</taxon>
        <taxon>Pseudomonadati</taxon>
        <taxon>Bacteroidota</taxon>
        <taxon>Chitinophagia</taxon>
        <taxon>Chitinophagales</taxon>
        <taxon>Chitinophagaceae</taxon>
        <taxon>Flavisolibacter</taxon>
    </lineage>
</organism>